<dbReference type="Gene3D" id="1.20.1070.10">
    <property type="entry name" value="Rhodopsin 7-helix transmembrane proteins"/>
    <property type="match status" value="1"/>
</dbReference>
<evidence type="ECO:0000256" key="7">
    <source>
        <dbReference type="ARBA" id="ARBA00023170"/>
    </source>
</evidence>
<evidence type="ECO:0000256" key="8">
    <source>
        <dbReference type="ARBA" id="ARBA00023180"/>
    </source>
</evidence>
<dbReference type="OrthoDB" id="5978338at2759"/>
<evidence type="ECO:0000256" key="2">
    <source>
        <dbReference type="ARBA" id="ARBA00022475"/>
    </source>
</evidence>
<dbReference type="SMART" id="SM01381">
    <property type="entry name" value="7TM_GPCR_Srsx"/>
    <property type="match status" value="1"/>
</dbReference>
<evidence type="ECO:0000256" key="9">
    <source>
        <dbReference type="ARBA" id="ARBA00023224"/>
    </source>
</evidence>
<name>A0A7D9DFT2_PARCT</name>
<dbReference type="Pfam" id="PF00001">
    <property type="entry name" value="7tm_1"/>
    <property type="match status" value="1"/>
</dbReference>
<dbReference type="InterPro" id="IPR017452">
    <property type="entry name" value="GPCR_Rhodpsn_7TM"/>
</dbReference>
<dbReference type="EMBL" id="CACRXK020000660">
    <property type="protein sequence ID" value="CAB3983807.1"/>
    <property type="molecule type" value="Genomic_DNA"/>
</dbReference>
<dbReference type="PANTHER" id="PTHR24246:SF27">
    <property type="entry name" value="ADENOSINE RECEPTOR, ISOFORM A"/>
    <property type="match status" value="1"/>
</dbReference>
<dbReference type="PROSITE" id="PS00237">
    <property type="entry name" value="G_PROTEIN_RECEP_F1_1"/>
    <property type="match status" value="1"/>
</dbReference>
<sequence length="327" mass="37431">MSFRTDSCSDEAPPFFLSIFTTALSILFALVTIPGNALVLVALIRDPYGNLRTPFNYLVLNLAIADLSVGLIVNPLSIIYHLDEGITSINLPGFGIEIEHVAYLIACTASVLSMGSMTADRYMAVVHATRYRTFQTRRRVVITCIIIWLLSSSVTYLYFVIGDFLYRFVFANVVVIFTFCILVFSFFRINLTLRRQRARLNVQVVASVVTPAARAHQYAPNMKYEVRVTKMFSIILLWYVICYFPACIAIYLVNFCHICSCEVIHWLRDLQLCFLLLSSAVNPYVYAWTSPRFRSAFLKFLCLSKYDRRRQRDTTSSPTNHPMTSMR</sequence>
<evidence type="ECO:0000256" key="1">
    <source>
        <dbReference type="ARBA" id="ARBA00004651"/>
    </source>
</evidence>
<protein>
    <submittedName>
        <fullName evidence="11">Adrenocorticotropic hormone receptor-like</fullName>
    </submittedName>
</protein>
<dbReference type="SUPFAM" id="SSF81321">
    <property type="entry name" value="Family A G protein-coupled receptor-like"/>
    <property type="match status" value="1"/>
</dbReference>
<organism evidence="11 12">
    <name type="scientific">Paramuricea clavata</name>
    <name type="common">Red gorgonian</name>
    <name type="synonym">Violescent sea-whip</name>
    <dbReference type="NCBI Taxonomy" id="317549"/>
    <lineage>
        <taxon>Eukaryota</taxon>
        <taxon>Metazoa</taxon>
        <taxon>Cnidaria</taxon>
        <taxon>Anthozoa</taxon>
        <taxon>Octocorallia</taxon>
        <taxon>Malacalcyonacea</taxon>
        <taxon>Plexauridae</taxon>
        <taxon>Paramuricea</taxon>
    </lineage>
</organism>
<dbReference type="PANTHER" id="PTHR24246">
    <property type="entry name" value="OLFACTORY RECEPTOR AND ADENOSINE RECEPTOR"/>
    <property type="match status" value="1"/>
</dbReference>
<dbReference type="GO" id="GO:0005886">
    <property type="term" value="C:plasma membrane"/>
    <property type="evidence" value="ECO:0007669"/>
    <property type="project" value="UniProtKB-SubCell"/>
</dbReference>
<keyword evidence="6" id="KW-0472">Membrane</keyword>
<accession>A0A7D9DFT2</accession>
<comment type="subcellular location">
    <subcellularLocation>
        <location evidence="1">Cell membrane</location>
        <topology evidence="1">Multi-pass membrane protein</topology>
    </subcellularLocation>
</comment>
<keyword evidence="7 10" id="KW-0675">Receptor</keyword>
<keyword evidence="9 10" id="KW-0807">Transducer</keyword>
<dbReference type="CDD" id="cd00637">
    <property type="entry name" value="7tm_classA_rhodopsin-like"/>
    <property type="match status" value="1"/>
</dbReference>
<dbReference type="GO" id="GO:0004930">
    <property type="term" value="F:G protein-coupled receptor activity"/>
    <property type="evidence" value="ECO:0007669"/>
    <property type="project" value="UniProtKB-KW"/>
</dbReference>
<gene>
    <name evidence="11" type="ORF">PACLA_8A028281</name>
</gene>
<proteinExistence type="inferred from homology"/>
<evidence type="ECO:0000256" key="3">
    <source>
        <dbReference type="ARBA" id="ARBA00022692"/>
    </source>
</evidence>
<dbReference type="PROSITE" id="PS50262">
    <property type="entry name" value="G_PROTEIN_RECEP_F1_2"/>
    <property type="match status" value="1"/>
</dbReference>
<evidence type="ECO:0000313" key="11">
    <source>
        <dbReference type="EMBL" id="CAB3983807.1"/>
    </source>
</evidence>
<evidence type="ECO:0000256" key="6">
    <source>
        <dbReference type="ARBA" id="ARBA00023136"/>
    </source>
</evidence>
<keyword evidence="12" id="KW-1185">Reference proteome</keyword>
<reference evidence="11" key="1">
    <citation type="submission" date="2020-04" db="EMBL/GenBank/DDBJ databases">
        <authorList>
            <person name="Alioto T."/>
            <person name="Alioto T."/>
            <person name="Gomez Garrido J."/>
        </authorList>
    </citation>
    <scope>NUCLEOTIDE SEQUENCE</scope>
    <source>
        <strain evidence="11">A484AB</strain>
    </source>
</reference>
<comment type="similarity">
    <text evidence="10">Belongs to the G-protein coupled receptor 1 family.</text>
</comment>
<dbReference type="InterPro" id="IPR000276">
    <property type="entry name" value="GPCR_Rhodpsn"/>
</dbReference>
<dbReference type="PRINTS" id="PR00237">
    <property type="entry name" value="GPCRRHODOPSN"/>
</dbReference>
<keyword evidence="5 10" id="KW-0297">G-protein coupled receptor</keyword>
<evidence type="ECO:0000256" key="5">
    <source>
        <dbReference type="ARBA" id="ARBA00023040"/>
    </source>
</evidence>
<keyword evidence="3 10" id="KW-0812">Transmembrane</keyword>
<dbReference type="AlphaFoldDB" id="A0A7D9DFT2"/>
<comment type="caution">
    <text evidence="11">The sequence shown here is derived from an EMBL/GenBank/DDBJ whole genome shotgun (WGS) entry which is preliminary data.</text>
</comment>
<evidence type="ECO:0000256" key="4">
    <source>
        <dbReference type="ARBA" id="ARBA00022989"/>
    </source>
</evidence>
<evidence type="ECO:0000256" key="10">
    <source>
        <dbReference type="RuleBase" id="RU000688"/>
    </source>
</evidence>
<keyword evidence="8" id="KW-0325">Glycoprotein</keyword>
<evidence type="ECO:0000313" key="12">
    <source>
        <dbReference type="Proteomes" id="UP001152795"/>
    </source>
</evidence>
<dbReference type="Proteomes" id="UP001152795">
    <property type="component" value="Unassembled WGS sequence"/>
</dbReference>
<keyword evidence="2" id="KW-1003">Cell membrane</keyword>
<keyword evidence="4" id="KW-1133">Transmembrane helix</keyword>